<dbReference type="HOGENOM" id="CLU_235486_0_0_1"/>
<feature type="compositionally biased region" description="Acidic residues" evidence="1">
    <location>
        <begin position="1690"/>
        <end position="1706"/>
    </location>
</feature>
<evidence type="ECO:0000259" key="3">
    <source>
        <dbReference type="Pfam" id="PF16201"/>
    </source>
</evidence>
<gene>
    <name evidence="5" type="ORF">DRE_00810</name>
</gene>
<dbReference type="InterPro" id="IPR039844">
    <property type="entry name" value="URB1"/>
</dbReference>
<evidence type="ECO:0000259" key="4">
    <source>
        <dbReference type="Pfam" id="PF26140"/>
    </source>
</evidence>
<evidence type="ECO:0000313" key="6">
    <source>
        <dbReference type="Proteomes" id="UP000024837"/>
    </source>
</evidence>
<dbReference type="GO" id="GO:0000466">
    <property type="term" value="P:maturation of 5.8S rRNA from tricistronic rRNA transcript (SSU-rRNA, 5.8S rRNA, LSU-rRNA)"/>
    <property type="evidence" value="ECO:0007669"/>
    <property type="project" value="TreeGrafter"/>
</dbReference>
<dbReference type="PANTHER" id="PTHR13500">
    <property type="entry name" value="NUCLEOLAR PRERIBOSOMAL-ASSOCIATED PROTEIN 1"/>
    <property type="match status" value="1"/>
</dbReference>
<dbReference type="GO" id="GO:0005730">
    <property type="term" value="C:nucleolus"/>
    <property type="evidence" value="ECO:0007669"/>
    <property type="project" value="TreeGrafter"/>
</dbReference>
<evidence type="ECO:0000313" key="5">
    <source>
        <dbReference type="EMBL" id="EWC45411.1"/>
    </source>
</evidence>
<dbReference type="Proteomes" id="UP000024837">
    <property type="component" value="Unassembled WGS sequence"/>
</dbReference>
<protein>
    <recommendedName>
        <fullName evidence="7">Nucleolar pre-ribosomal-associated protein 1 N-terminal domain-containing protein</fullName>
    </recommendedName>
</protein>
<feature type="region of interest" description="Disordered" evidence="1">
    <location>
        <begin position="1690"/>
        <end position="1710"/>
    </location>
</feature>
<dbReference type="InterPro" id="IPR032436">
    <property type="entry name" value="URB1_C"/>
</dbReference>
<dbReference type="InterPro" id="IPR021714">
    <property type="entry name" value="URB1_N"/>
</dbReference>
<dbReference type="OrthoDB" id="72892at2759"/>
<dbReference type="Pfam" id="PF11707">
    <property type="entry name" value="Npa1"/>
    <property type="match status" value="1"/>
</dbReference>
<evidence type="ECO:0008006" key="7">
    <source>
        <dbReference type="Google" id="ProtNLM"/>
    </source>
</evidence>
<dbReference type="PANTHER" id="PTHR13500:SF0">
    <property type="entry name" value="NUCLEOLAR PRE-RIBOSOMAL-ASSOCIATED PROTEIN 1"/>
    <property type="match status" value="1"/>
</dbReference>
<evidence type="ECO:0000259" key="2">
    <source>
        <dbReference type="Pfam" id="PF11707"/>
    </source>
</evidence>
<evidence type="ECO:0000256" key="1">
    <source>
        <dbReference type="SAM" id="MobiDB-lite"/>
    </source>
</evidence>
<dbReference type="Pfam" id="PF16201">
    <property type="entry name" value="NopRA1"/>
    <property type="match status" value="1"/>
</dbReference>
<sequence length="1916" mass="212779">MVKRPFNQANVDGQDRRQGTTPKKQKKDDSRPTKGLAPESITSARQLQGLFAEYSNAAKVQAGVQSFKRFLAECRDLQYALHVEEEVKLCLLHEYLEAQISQDGDETCNDLMQAWSFASQSNNFQLLSSVPTAIHLLLRTVSLFPAWKKHGVALTKTVLQPSYLKTIYRSIGGPKDAISSPCLRLLTEINKFDNGSLCSYLHQAVDFTVKDLARNLEIKKADKTTQPAAEDPDRPSVRTVFVRFILSFFQHGTPNIKADIMGVKAFTTPLFKHIRQDTAALINEVLDTFETHVISDLGVARGAKTNYFNDWSLSRLAELCYREDIVDPKDTERTVADVAYVFLENVCTATGNGVCFKDNGWYTGAKVDPAIDTKTGKAQVNNRILLGLLKSLRPYSNTYHLRLLVAIFKSSPELVAAYFTDTTAFAFDPKLTATWIGLSSVFLETIQIEVPALFGFSGSEMPSVPPPVRNMIESIIPQQLTRAVLTKCLTYNNNLVRFFCMRILNAAFSKLAQVLDMLSTLSADFVDATAWVNAAHDLLDEFSKRVPELPAIITAFNQVPQDGALQREAASRLLLNYHELLPSLAPGKFDFGHSFSQVLARIDQSTGFESLEVLHCLHLAKLLPETRWWAKTAAASYSPAVTLMKITVERGQDTTAESGNRREVYNLLKKIMDDSPLFGRDERSDGSDTSGHVVHPLEALIESLEFARDAGSLDSVLGYLDNACGRLVQSPYKFYDIIGEMLEASAVGNRQRTLSPLLAALFHQFNFVKRGKEWSSAQVEGLSRWLLRVSRNLWVVGEMAMVPTNKGDNISAAVGAQNSGEVFTQFTQGVQTWRRCLEEFKIRNAAEDWGWAEFAVGTGSLLSSKVTRELRMQSLRYIKGVIQAAIRPAGRNKADKALPISLFLWRSLQLVVEVLLQIAQSSEQVEMDEKELLEFGQTRVFIFDAYTEAARLFLQNPAYDPETRGKLCAAAMLDSSGTLLYVDYLCRSMSLPSYEQCDIALIRVYGMLPLGSLADPRSVKHGLKTTLARAYGYCGGDDHAQPYSTDRLELFTKLVLNNEDLKFLGRDTNLNRLHLSGGTDPKFLSSGWGTAVQKLSDAKETLAGHEVWGFIGAAPFDQARQPLDLLDLAERLLDEEALKNIRMSTEVIFKAVSRPASPKGFQPFVEQMILAGDLSKGLTTLLDIVSERVASLTTGWDSKKEVIFGNILELTVAVVKSVAMEKDNQTGRLRWKHTNNEEHQRLGERFFNICYEAKTPEGRKSVKAWQYFLSRDHQAAEYFEVGLDFDHIPCNKEVQALIQSDGDDPLNLASFGLFQAIYRAAGGSHWDWFGTRIRSMVRALTSAISQPKSVLETTKHGIQAVSFCELFADFLQRAGPTPAKDAMDSLLEALFERLDVGKGVVLLAAVSLQYLMNVEHSKLLQLVLSSTTTALSRRRTPAAPLDEDTAIDRYRLVYITRKLFSASKYKHSNVTTLDGILALYGGTNDPVDAVLLEILITIEGRMSKSIMDRITSVSFSDAERKDVGFIERDSKGRITVNISEATLATSMAHYQPRGIDFNNPESNDDEEQDALKQFLETCSEFDTQNEMRGCTYDVGFISMLLMQGVTTEKNELRLDVGDMIEKGALGYVVLGLASENAEERGMAEAVITAVVSKLESSAGSGKGRGYKARTEVTHLLCKILAGIAALAEEDAADDDDDEDEDEDDSTAADLRHQGIPTVTATILADLLAVVARPTHFLYEKTMRWLQARACIDLREVPMLRELLRSEAENRWREVIWLLERLARGMKRAADVEICRRRGVFEEILSVYTLSDVASSSKAAVSSSSAVAGRGVSAEKLVRLRVVAVLWGAAGLSAGATTLVTRTGVLSWARVVMCSPVTGDEERLRLKRLVARLWEVCDTPYVLDWSSGNIARVGLCL</sequence>
<feature type="region of interest" description="Disordered" evidence="1">
    <location>
        <begin position="1"/>
        <end position="39"/>
    </location>
</feature>
<feature type="domain" description="URB1 central HEAT repeat" evidence="4">
    <location>
        <begin position="624"/>
        <end position="809"/>
    </location>
</feature>
<dbReference type="EMBL" id="KI966427">
    <property type="protein sequence ID" value="EWC45411.1"/>
    <property type="molecule type" value="Genomic_DNA"/>
</dbReference>
<reference evidence="5 6" key="1">
    <citation type="submission" date="2013-05" db="EMBL/GenBank/DDBJ databases">
        <title>Drechslerella stenobrocha genome reveals carnivorous origination and mechanical trapping mechanism of predatory fungi.</title>
        <authorList>
            <person name="Liu X."/>
            <person name="Zhang W."/>
            <person name="Liu K."/>
        </authorList>
    </citation>
    <scope>NUCLEOTIDE SEQUENCE [LARGE SCALE GENOMIC DNA]</scope>
    <source>
        <strain evidence="5 6">248</strain>
    </source>
</reference>
<feature type="domain" description="URB1 N-terminal" evidence="2">
    <location>
        <begin position="108"/>
        <end position="437"/>
    </location>
</feature>
<dbReference type="InterPro" id="IPR059018">
    <property type="entry name" value="HEAT_URB1"/>
</dbReference>
<dbReference type="Pfam" id="PF26140">
    <property type="entry name" value="HEAT_URB1"/>
    <property type="match status" value="1"/>
</dbReference>
<feature type="domain" description="URB1 C-terminal" evidence="3">
    <location>
        <begin position="1625"/>
        <end position="1867"/>
    </location>
</feature>
<accession>W7HMZ8</accession>
<name>W7HMZ8_9PEZI</name>
<organism evidence="5 6">
    <name type="scientific">Drechslerella stenobrocha 248</name>
    <dbReference type="NCBI Taxonomy" id="1043628"/>
    <lineage>
        <taxon>Eukaryota</taxon>
        <taxon>Fungi</taxon>
        <taxon>Dikarya</taxon>
        <taxon>Ascomycota</taxon>
        <taxon>Pezizomycotina</taxon>
        <taxon>Orbiliomycetes</taxon>
        <taxon>Orbiliales</taxon>
        <taxon>Orbiliaceae</taxon>
        <taxon>Drechslerella</taxon>
    </lineage>
</organism>
<keyword evidence="6" id="KW-1185">Reference proteome</keyword>
<dbReference type="GO" id="GO:0000463">
    <property type="term" value="P:maturation of LSU-rRNA from tricistronic rRNA transcript (SSU-rRNA, 5.8S rRNA, LSU-rRNA)"/>
    <property type="evidence" value="ECO:0007669"/>
    <property type="project" value="TreeGrafter"/>
</dbReference>
<proteinExistence type="predicted"/>